<organism evidence="1 2">
    <name type="scientific">Alteromonas halophila</name>
    <dbReference type="NCBI Taxonomy" id="516698"/>
    <lineage>
        <taxon>Bacteria</taxon>
        <taxon>Pseudomonadati</taxon>
        <taxon>Pseudomonadota</taxon>
        <taxon>Gammaproteobacteria</taxon>
        <taxon>Alteromonadales</taxon>
        <taxon>Alteromonadaceae</taxon>
        <taxon>Alteromonas/Salinimonas group</taxon>
        <taxon>Alteromonas</taxon>
    </lineage>
</organism>
<gene>
    <name evidence="1" type="ORF">GCM10007391_28990</name>
</gene>
<dbReference type="EMBL" id="BMXP01000009">
    <property type="protein sequence ID" value="GGW92939.1"/>
    <property type="molecule type" value="Genomic_DNA"/>
</dbReference>
<accession>A0A918N0B7</accession>
<sequence length="370" mass="42578">MPVTASYDKPGITFQTEDQRYKVNVHARFQFRYATPDDTQPLIRDDYAQEQGTEFGVNRSRLKIKGHAYKRWLRFSMEYDLKNNYLLDYRFRMEKYDALKVKLGQWKLEYSRERSISSGGQQMLDRSIINRHFTIDRHQAVSVYGHIQSGETLDFNYWAGIGTGTGRGSNQDDDSQPLYFGRLQWNALGGGVGFVASDLSVSSQPRLSFAYAAATNRSRYTRFSSSGGGSLTGFDTGQPGQFEITQFNIDGAFQYAGLSAQAEYHEKTITDRRNNNLETDLKGYYVQVGYFFHQLVDAWPKHLELAGRYASYEPESVTDKTQTEYAVAANYFIQGHKNKVTVDATYFEQSQALLTDVDEWRYRIQWDVSF</sequence>
<evidence type="ECO:0008006" key="3">
    <source>
        <dbReference type="Google" id="ProtNLM"/>
    </source>
</evidence>
<dbReference type="SUPFAM" id="SSF56935">
    <property type="entry name" value="Porins"/>
    <property type="match status" value="1"/>
</dbReference>
<keyword evidence="2" id="KW-1185">Reference proteome</keyword>
<dbReference type="Proteomes" id="UP000631300">
    <property type="component" value="Unassembled WGS sequence"/>
</dbReference>
<proteinExistence type="predicted"/>
<name>A0A918N0B7_9ALTE</name>
<dbReference type="Gene3D" id="2.40.160.10">
    <property type="entry name" value="Porin"/>
    <property type="match status" value="1"/>
</dbReference>
<dbReference type="Pfam" id="PF07396">
    <property type="entry name" value="Porin_O_P"/>
    <property type="match status" value="1"/>
</dbReference>
<dbReference type="AlphaFoldDB" id="A0A918N0B7"/>
<evidence type="ECO:0000313" key="1">
    <source>
        <dbReference type="EMBL" id="GGW92939.1"/>
    </source>
</evidence>
<protein>
    <recommendedName>
        <fullName evidence="3">Porin</fullName>
    </recommendedName>
</protein>
<dbReference type="InterPro" id="IPR023614">
    <property type="entry name" value="Porin_dom_sf"/>
</dbReference>
<dbReference type="InterPro" id="IPR010870">
    <property type="entry name" value="Porin_O/P"/>
</dbReference>
<comment type="caution">
    <text evidence="1">The sequence shown here is derived from an EMBL/GenBank/DDBJ whole genome shotgun (WGS) entry which is preliminary data.</text>
</comment>
<dbReference type="RefSeq" id="WP_189407726.1">
    <property type="nucleotide sequence ID" value="NZ_BMXP01000009.1"/>
</dbReference>
<evidence type="ECO:0000313" key="2">
    <source>
        <dbReference type="Proteomes" id="UP000631300"/>
    </source>
</evidence>
<reference evidence="1" key="1">
    <citation type="journal article" date="2014" name="Int. J. Syst. Evol. Microbiol.">
        <title>Complete genome sequence of Corynebacterium casei LMG S-19264T (=DSM 44701T), isolated from a smear-ripened cheese.</title>
        <authorList>
            <consortium name="US DOE Joint Genome Institute (JGI-PGF)"/>
            <person name="Walter F."/>
            <person name="Albersmeier A."/>
            <person name="Kalinowski J."/>
            <person name="Ruckert C."/>
        </authorList>
    </citation>
    <scope>NUCLEOTIDE SEQUENCE</scope>
    <source>
        <strain evidence="1">KCTC 22164</strain>
    </source>
</reference>
<reference evidence="1" key="2">
    <citation type="submission" date="2020-09" db="EMBL/GenBank/DDBJ databases">
        <authorList>
            <person name="Sun Q."/>
            <person name="Kim S."/>
        </authorList>
    </citation>
    <scope>NUCLEOTIDE SEQUENCE</scope>
    <source>
        <strain evidence="1">KCTC 22164</strain>
    </source>
</reference>